<protein>
    <recommendedName>
        <fullName evidence="3">Agenet domain-containing protein</fullName>
    </recommendedName>
</protein>
<evidence type="ECO:0000313" key="2">
    <source>
        <dbReference type="Proteomes" id="UP001054889"/>
    </source>
</evidence>
<keyword evidence="2" id="KW-1185">Reference proteome</keyword>
<evidence type="ECO:0000313" key="1">
    <source>
        <dbReference type="EMBL" id="GJN36105.1"/>
    </source>
</evidence>
<reference evidence="1" key="1">
    <citation type="journal article" date="2018" name="DNA Res.">
        <title>Multiple hybrid de novo genome assembly of finger millet, an orphan allotetraploid crop.</title>
        <authorList>
            <person name="Hatakeyama M."/>
            <person name="Aluri S."/>
            <person name="Balachadran M.T."/>
            <person name="Sivarajan S.R."/>
            <person name="Patrignani A."/>
            <person name="Gruter S."/>
            <person name="Poveda L."/>
            <person name="Shimizu-Inatsugi R."/>
            <person name="Baeten J."/>
            <person name="Francoijs K.J."/>
            <person name="Nataraja K.N."/>
            <person name="Reddy Y.A.N."/>
            <person name="Phadnis S."/>
            <person name="Ravikumar R.L."/>
            <person name="Schlapbach R."/>
            <person name="Sreeman S.M."/>
            <person name="Shimizu K.K."/>
        </authorList>
    </citation>
    <scope>NUCLEOTIDE SEQUENCE</scope>
</reference>
<dbReference type="EMBL" id="BQKI01000088">
    <property type="protein sequence ID" value="GJN36105.1"/>
    <property type="molecule type" value="Genomic_DNA"/>
</dbReference>
<dbReference type="PANTHER" id="PTHR36805:SF7">
    <property type="entry name" value="AGENET DOMAIN-CONTAINING PROTEIN"/>
    <property type="match status" value="1"/>
</dbReference>
<name>A0AAV5FNT9_ELECO</name>
<evidence type="ECO:0008006" key="3">
    <source>
        <dbReference type="Google" id="ProtNLM"/>
    </source>
</evidence>
<accession>A0AAV5FNT9</accession>
<proteinExistence type="predicted"/>
<sequence length="121" mass="13873">MIRPSFPQWHREDKVPEQLPNNDVIAIVHETWKVGDKVDWCSEGCYWSGIITMFVKSDVVTSPSQHYIITEYTRIFLLQVKLLRPPVGEGQCYDANINDLRPTLDWSLEGGWTVPLSQVAA</sequence>
<dbReference type="AlphaFoldDB" id="A0AAV5FNT9"/>
<comment type="caution">
    <text evidence="1">The sequence shown here is derived from an EMBL/GenBank/DDBJ whole genome shotgun (WGS) entry which is preliminary data.</text>
</comment>
<organism evidence="1 2">
    <name type="scientific">Eleusine coracana subsp. coracana</name>
    <dbReference type="NCBI Taxonomy" id="191504"/>
    <lineage>
        <taxon>Eukaryota</taxon>
        <taxon>Viridiplantae</taxon>
        <taxon>Streptophyta</taxon>
        <taxon>Embryophyta</taxon>
        <taxon>Tracheophyta</taxon>
        <taxon>Spermatophyta</taxon>
        <taxon>Magnoliopsida</taxon>
        <taxon>Liliopsida</taxon>
        <taxon>Poales</taxon>
        <taxon>Poaceae</taxon>
        <taxon>PACMAD clade</taxon>
        <taxon>Chloridoideae</taxon>
        <taxon>Cynodonteae</taxon>
        <taxon>Eleusininae</taxon>
        <taxon>Eleusine</taxon>
    </lineage>
</organism>
<dbReference type="Proteomes" id="UP001054889">
    <property type="component" value="Unassembled WGS sequence"/>
</dbReference>
<dbReference type="PANTHER" id="PTHR36805">
    <property type="entry name" value="AGENET DOMAIN-CONTAINING PROTEIN"/>
    <property type="match status" value="1"/>
</dbReference>
<gene>
    <name evidence="1" type="primary">gb24941</name>
    <name evidence="1" type="ORF">PR202_gb24941</name>
</gene>
<reference evidence="1" key="2">
    <citation type="submission" date="2021-12" db="EMBL/GenBank/DDBJ databases">
        <title>Resequencing data analysis of finger millet.</title>
        <authorList>
            <person name="Hatakeyama M."/>
            <person name="Aluri S."/>
            <person name="Balachadran M.T."/>
            <person name="Sivarajan S.R."/>
            <person name="Poveda L."/>
            <person name="Shimizu-Inatsugi R."/>
            <person name="Schlapbach R."/>
            <person name="Sreeman S.M."/>
            <person name="Shimizu K.K."/>
        </authorList>
    </citation>
    <scope>NUCLEOTIDE SEQUENCE</scope>
</reference>